<feature type="domain" description="Exonuclease" evidence="2">
    <location>
        <begin position="89"/>
        <end position="251"/>
    </location>
</feature>
<dbReference type="NCBIfam" id="NF006615">
    <property type="entry name" value="PRK09182.1"/>
    <property type="match status" value="1"/>
</dbReference>
<dbReference type="SUPFAM" id="SSF53098">
    <property type="entry name" value="Ribonuclease H-like"/>
    <property type="match status" value="1"/>
</dbReference>
<sequence>MAGMRKRQDPNGAWQADLFDPSAGPGGGIGRPGKAPVPPATVDARSTVLDEEDMARRLEASGRYRILRQLVPRPVVGTGEGGATGRIGLILDTETTGLDHRSDEIIELGMVAFTYDENGIGDVIGVFSQMRQPSVPISLEITGLTGITDAMVEGRSIDPDAVSAFVAPADLVIAHNARFDRPFCERLHDAFKEKAWACSVAEVDWQALGFEGSKLVYLIAQCGLFHTGHRAIDDCHALLEVMAAPSATNAAAPFVQLLRSCGKERLRIYARGSPFETKDCLKARGYVWNDGTDGNPKSWWIEVEDDAFDEELSFLRETIYRSTTKPVVQRLSAWDRYRA</sequence>
<name>A0ABU5I7C9_9HYPH</name>
<reference evidence="3 4" key="1">
    <citation type="submission" date="2023-12" db="EMBL/GenBank/DDBJ databases">
        <title>Description of Novel Strain Fulvimarina sp. 2208YS6-2-32 isolated from Uroteuthis (Photololigo) edulis.</title>
        <authorList>
            <person name="Park J.-S."/>
        </authorList>
    </citation>
    <scope>NUCLEOTIDE SEQUENCE [LARGE SCALE GENOMIC DNA]</scope>
    <source>
        <strain evidence="3 4">2208YS6-2-32</strain>
    </source>
</reference>
<keyword evidence="3" id="KW-0269">Exonuclease</keyword>
<feature type="region of interest" description="Disordered" evidence="1">
    <location>
        <begin position="1"/>
        <end position="41"/>
    </location>
</feature>
<dbReference type="InterPro" id="IPR036397">
    <property type="entry name" value="RNaseH_sf"/>
</dbReference>
<dbReference type="Gene3D" id="3.30.420.10">
    <property type="entry name" value="Ribonuclease H-like superfamily/Ribonuclease H"/>
    <property type="match status" value="1"/>
</dbReference>
<keyword evidence="4" id="KW-1185">Reference proteome</keyword>
<accession>A0ABU5I7C9</accession>
<dbReference type="InterPro" id="IPR013520">
    <property type="entry name" value="Ribonucl_H"/>
</dbReference>
<comment type="caution">
    <text evidence="3">The sequence shown here is derived from an EMBL/GenBank/DDBJ whole genome shotgun (WGS) entry which is preliminary data.</text>
</comment>
<protein>
    <submittedName>
        <fullName evidence="3">3'-5' exonuclease</fullName>
    </submittedName>
</protein>
<dbReference type="GO" id="GO:0004527">
    <property type="term" value="F:exonuclease activity"/>
    <property type="evidence" value="ECO:0007669"/>
    <property type="project" value="UniProtKB-KW"/>
</dbReference>
<evidence type="ECO:0000313" key="3">
    <source>
        <dbReference type="EMBL" id="MDY8110838.1"/>
    </source>
</evidence>
<proteinExistence type="predicted"/>
<organism evidence="3 4">
    <name type="scientific">Fulvimarina uroteuthidis</name>
    <dbReference type="NCBI Taxonomy" id="3098149"/>
    <lineage>
        <taxon>Bacteria</taxon>
        <taxon>Pseudomonadati</taxon>
        <taxon>Pseudomonadota</taxon>
        <taxon>Alphaproteobacteria</taxon>
        <taxon>Hyphomicrobiales</taxon>
        <taxon>Aurantimonadaceae</taxon>
        <taxon>Fulvimarina</taxon>
    </lineage>
</organism>
<dbReference type="PANTHER" id="PTHR30231:SF37">
    <property type="entry name" value="EXODEOXYRIBONUCLEASE 10"/>
    <property type="match status" value="1"/>
</dbReference>
<dbReference type="SMART" id="SM00479">
    <property type="entry name" value="EXOIII"/>
    <property type="match status" value="1"/>
</dbReference>
<evidence type="ECO:0000313" key="4">
    <source>
        <dbReference type="Proteomes" id="UP001294412"/>
    </source>
</evidence>
<dbReference type="Proteomes" id="UP001294412">
    <property type="component" value="Unassembled WGS sequence"/>
</dbReference>
<gene>
    <name evidence="3" type="ORF">U0C82_16995</name>
</gene>
<dbReference type="EMBL" id="JAXLPB010000006">
    <property type="protein sequence ID" value="MDY8110838.1"/>
    <property type="molecule type" value="Genomic_DNA"/>
</dbReference>
<dbReference type="InterPro" id="IPR012337">
    <property type="entry name" value="RNaseH-like_sf"/>
</dbReference>
<keyword evidence="3" id="KW-0540">Nuclease</keyword>
<keyword evidence="3" id="KW-0378">Hydrolase</keyword>
<dbReference type="PANTHER" id="PTHR30231">
    <property type="entry name" value="DNA POLYMERASE III SUBUNIT EPSILON"/>
    <property type="match status" value="1"/>
</dbReference>
<dbReference type="Pfam" id="PF00929">
    <property type="entry name" value="RNase_T"/>
    <property type="match status" value="1"/>
</dbReference>
<evidence type="ECO:0000259" key="2">
    <source>
        <dbReference type="SMART" id="SM00479"/>
    </source>
</evidence>
<dbReference type="RefSeq" id="WP_322188771.1">
    <property type="nucleotide sequence ID" value="NZ_JAXLPB010000006.1"/>
</dbReference>
<evidence type="ECO:0000256" key="1">
    <source>
        <dbReference type="SAM" id="MobiDB-lite"/>
    </source>
</evidence>
<dbReference type="CDD" id="cd06127">
    <property type="entry name" value="DEDDh"/>
    <property type="match status" value="1"/>
</dbReference>